<feature type="signal peptide" evidence="1">
    <location>
        <begin position="1"/>
        <end position="33"/>
    </location>
</feature>
<evidence type="ECO:0000313" key="3">
    <source>
        <dbReference type="EMBL" id="MFC5019951.1"/>
    </source>
</evidence>
<name>A0ABV9X3B2_9ACTN</name>
<dbReference type="InterPro" id="IPR006311">
    <property type="entry name" value="TAT_signal"/>
</dbReference>
<evidence type="ECO:0000313" key="4">
    <source>
        <dbReference type="Proteomes" id="UP001595855"/>
    </source>
</evidence>
<sequence>MFSQQPPSAPRRVSRRGVLRTSLAAGSAGVAGAAGAVGAAAPGSAAEPRGGSARGTVRPGRSGVRLRWLGVAGWELSFDGHRLLIDPYLTRQPYTDAAGKADMTRKLRVNHRIIDWVLREHLTSAPEFILLTHGHWDHLADVPHLLDHPAWRDREINILGTETHLHLLTAMGVPGTGRPHRLVAVSGEEVLRHPLQSSERPTRPDFTIEVVRSLHSQLGGYGFDPYGTLTAPPARPRSLGDLVEGGTLGYQVTVGDRLSVMFLSGSANFAARAVTGATPDVLVLGASGHAAVHDYFERAVDTLGRPPVIVPSHHDDLVTALDDPTLHDTVNRRVVDRLQQVIGADGRVLDPRHLEPVEL</sequence>
<proteinExistence type="predicted"/>
<feature type="chain" id="PRO_5046202878" evidence="1">
    <location>
        <begin position="34"/>
        <end position="359"/>
    </location>
</feature>
<dbReference type="Pfam" id="PF12706">
    <property type="entry name" value="Lactamase_B_2"/>
    <property type="match status" value="1"/>
</dbReference>
<dbReference type="InterPro" id="IPR050114">
    <property type="entry name" value="UPF0173_UPF0282_UlaG_hydrolase"/>
</dbReference>
<keyword evidence="1" id="KW-0732">Signal</keyword>
<dbReference type="PANTHER" id="PTHR43546:SF3">
    <property type="entry name" value="UPF0173 METAL-DEPENDENT HYDROLASE MJ1163"/>
    <property type="match status" value="1"/>
</dbReference>
<dbReference type="InterPro" id="IPR036866">
    <property type="entry name" value="RibonucZ/Hydroxyglut_hydro"/>
</dbReference>
<protein>
    <submittedName>
        <fullName evidence="3">MBL fold metallo-hydrolase</fullName>
    </submittedName>
</protein>
<dbReference type="Proteomes" id="UP001595855">
    <property type="component" value="Unassembled WGS sequence"/>
</dbReference>
<dbReference type="PROSITE" id="PS51318">
    <property type="entry name" value="TAT"/>
    <property type="match status" value="1"/>
</dbReference>
<accession>A0ABV9X3B2</accession>
<keyword evidence="4" id="KW-1185">Reference proteome</keyword>
<dbReference type="SUPFAM" id="SSF56281">
    <property type="entry name" value="Metallo-hydrolase/oxidoreductase"/>
    <property type="match status" value="1"/>
</dbReference>
<dbReference type="RefSeq" id="WP_271414049.1">
    <property type="nucleotide sequence ID" value="NZ_BAAATN010000007.1"/>
</dbReference>
<evidence type="ECO:0000259" key="2">
    <source>
        <dbReference type="Pfam" id="PF12706"/>
    </source>
</evidence>
<organism evidence="3 4">
    <name type="scientific">Streptomyces lienomycini</name>
    <dbReference type="NCBI Taxonomy" id="284035"/>
    <lineage>
        <taxon>Bacteria</taxon>
        <taxon>Bacillati</taxon>
        <taxon>Actinomycetota</taxon>
        <taxon>Actinomycetes</taxon>
        <taxon>Kitasatosporales</taxon>
        <taxon>Streptomycetaceae</taxon>
        <taxon>Streptomyces</taxon>
    </lineage>
</organism>
<comment type="caution">
    <text evidence="3">The sequence shown here is derived from an EMBL/GenBank/DDBJ whole genome shotgun (WGS) entry which is preliminary data.</text>
</comment>
<dbReference type="Gene3D" id="3.60.15.10">
    <property type="entry name" value="Ribonuclease Z/Hydroxyacylglutathione hydrolase-like"/>
    <property type="match status" value="1"/>
</dbReference>
<dbReference type="CDD" id="cd06262">
    <property type="entry name" value="metallo-hydrolase-like_MBL-fold"/>
    <property type="match status" value="1"/>
</dbReference>
<reference evidence="4" key="1">
    <citation type="journal article" date="2019" name="Int. J. Syst. Evol. Microbiol.">
        <title>The Global Catalogue of Microorganisms (GCM) 10K type strain sequencing project: providing services to taxonomists for standard genome sequencing and annotation.</title>
        <authorList>
            <consortium name="The Broad Institute Genomics Platform"/>
            <consortium name="The Broad Institute Genome Sequencing Center for Infectious Disease"/>
            <person name="Wu L."/>
            <person name="Ma J."/>
        </authorList>
    </citation>
    <scope>NUCLEOTIDE SEQUENCE [LARGE SCALE GENOMIC DNA]</scope>
    <source>
        <strain evidence="4">CGMCC 4.1542</strain>
    </source>
</reference>
<evidence type="ECO:0000256" key="1">
    <source>
        <dbReference type="SAM" id="SignalP"/>
    </source>
</evidence>
<gene>
    <name evidence="3" type="ORF">ACFPRC_34445</name>
</gene>
<dbReference type="EMBL" id="JBHSJO010000001">
    <property type="protein sequence ID" value="MFC5019951.1"/>
    <property type="molecule type" value="Genomic_DNA"/>
</dbReference>
<dbReference type="InterPro" id="IPR001279">
    <property type="entry name" value="Metallo-B-lactamas"/>
</dbReference>
<dbReference type="PANTHER" id="PTHR43546">
    <property type="entry name" value="UPF0173 METAL-DEPENDENT HYDROLASE MJ1163-RELATED"/>
    <property type="match status" value="1"/>
</dbReference>
<feature type="domain" description="Metallo-beta-lactamase" evidence="2">
    <location>
        <begin position="81"/>
        <end position="284"/>
    </location>
</feature>